<feature type="transmembrane region" description="Helical" evidence="1">
    <location>
        <begin position="288"/>
        <end position="305"/>
    </location>
</feature>
<feature type="transmembrane region" description="Helical" evidence="1">
    <location>
        <begin position="105"/>
        <end position="122"/>
    </location>
</feature>
<organism evidence="2 3">
    <name type="scientific">Chryseobacterium oryzae</name>
    <dbReference type="NCBI Taxonomy" id="2929799"/>
    <lineage>
        <taxon>Bacteria</taxon>
        <taxon>Pseudomonadati</taxon>
        <taxon>Bacteroidota</taxon>
        <taxon>Flavobacteriia</taxon>
        <taxon>Flavobacteriales</taxon>
        <taxon>Weeksellaceae</taxon>
        <taxon>Chryseobacterium group</taxon>
        <taxon>Chryseobacterium</taxon>
    </lineage>
</organism>
<feature type="transmembrane region" description="Helical" evidence="1">
    <location>
        <begin position="231"/>
        <end position="249"/>
    </location>
</feature>
<feature type="transmembrane region" description="Helical" evidence="1">
    <location>
        <begin position="183"/>
        <end position="211"/>
    </location>
</feature>
<dbReference type="EMBL" id="CP094529">
    <property type="protein sequence ID" value="UOE39079.1"/>
    <property type="molecule type" value="Genomic_DNA"/>
</dbReference>
<dbReference type="RefSeq" id="WP_243577259.1">
    <property type="nucleotide sequence ID" value="NZ_CP094529.1"/>
</dbReference>
<keyword evidence="1" id="KW-0472">Membrane</keyword>
<feature type="transmembrane region" description="Helical" evidence="1">
    <location>
        <begin position="312"/>
        <end position="333"/>
    </location>
</feature>
<feature type="transmembrane region" description="Helical" evidence="1">
    <location>
        <begin position="261"/>
        <end position="282"/>
    </location>
</feature>
<proteinExistence type="predicted"/>
<reference evidence="2 3" key="1">
    <citation type="submission" date="2022-03" db="EMBL/GenBank/DDBJ databases">
        <title>Chryseobacterium sp. isolated from the Andong Sikhe.</title>
        <authorList>
            <person name="Won M."/>
            <person name="Kim S.-J."/>
            <person name="Kwon S.-W."/>
        </authorList>
    </citation>
    <scope>NUCLEOTIDE SEQUENCE [LARGE SCALE GENOMIC DNA]</scope>
    <source>
        <strain evidence="2 3">ADR-1</strain>
    </source>
</reference>
<protein>
    <submittedName>
        <fullName evidence="2">EpsG family protein</fullName>
    </submittedName>
</protein>
<keyword evidence="1" id="KW-0812">Transmembrane</keyword>
<gene>
    <name evidence="2" type="ORF">MTP08_04725</name>
</gene>
<dbReference type="InterPro" id="IPR049458">
    <property type="entry name" value="EpsG-like"/>
</dbReference>
<dbReference type="Pfam" id="PF14897">
    <property type="entry name" value="EpsG"/>
    <property type="match status" value="1"/>
</dbReference>
<evidence type="ECO:0000256" key="1">
    <source>
        <dbReference type="SAM" id="Phobius"/>
    </source>
</evidence>
<dbReference type="PROSITE" id="PS51257">
    <property type="entry name" value="PROKAR_LIPOPROTEIN"/>
    <property type="match status" value="1"/>
</dbReference>
<evidence type="ECO:0000313" key="3">
    <source>
        <dbReference type="Proteomes" id="UP000831068"/>
    </source>
</evidence>
<dbReference type="Proteomes" id="UP000831068">
    <property type="component" value="Chromosome"/>
</dbReference>
<keyword evidence="1" id="KW-1133">Transmembrane helix</keyword>
<feature type="transmembrane region" description="Helical" evidence="1">
    <location>
        <begin position="78"/>
        <end position="98"/>
    </location>
</feature>
<name>A0ABY4BIR7_9FLAO</name>
<keyword evidence="3" id="KW-1185">Reference proteome</keyword>
<feature type="transmembrane region" description="Helical" evidence="1">
    <location>
        <begin position="149"/>
        <end position="176"/>
    </location>
</feature>
<accession>A0ABY4BIR7</accession>
<sequence length="348" mass="39998">MDKKKVLGILFLIIAILIPSIFAGCRDLNIGTDTSSYVRDYFREARQAKSFFRYNEDVSTDVGYSYFNYIITKIFNDFSFLLFFIQAFIVTFIALAILQLKKTNLLTWAFLVYFLLYFSNSLNMTRQMMALAVCLYSFSNLITGNRIKALILVGLASTFHFSAFIFFAIFPIYFYTSKFIKNFWLFQFIVGVSFILVVFLLDYIIIGIVGLGAVKEGFENYKSGGLYGSNLPLSDLFLCIVFFSLLITFRKFSQLETSQKNLFQTVFLISIILCFAAIQSTFAIRGMYYFSYLSIIIIPLLINSIEDKKIQLVTGFICAALFILYWGLTIPYANLGETYPYQSKILNL</sequence>
<evidence type="ECO:0000313" key="2">
    <source>
        <dbReference type="EMBL" id="UOE39079.1"/>
    </source>
</evidence>